<dbReference type="GO" id="GO:0034417">
    <property type="term" value="F:bisphosphoglycerate 3-phosphatase activity"/>
    <property type="evidence" value="ECO:0007669"/>
    <property type="project" value="UniProtKB-EC"/>
</dbReference>
<evidence type="ECO:0000256" key="12">
    <source>
        <dbReference type="ARBA" id="ARBA00043668"/>
    </source>
</evidence>
<comment type="catalytic activity">
    <reaction evidence="15">
        <text>(2R)-2,3-bisphosphoglycerate + H2O = (2R)-2-phosphoglycerate + phosphate</text>
        <dbReference type="Rhea" id="RHEA:27381"/>
        <dbReference type="ChEBI" id="CHEBI:15377"/>
        <dbReference type="ChEBI" id="CHEBI:43474"/>
        <dbReference type="ChEBI" id="CHEBI:58248"/>
        <dbReference type="ChEBI" id="CHEBI:58289"/>
        <dbReference type="EC" id="3.1.3.80"/>
    </reaction>
    <physiologicalReaction direction="left-to-right" evidence="15">
        <dbReference type="Rhea" id="RHEA:27382"/>
    </physiologicalReaction>
</comment>
<keyword evidence="10" id="KW-0325">Glycoprotein</keyword>
<dbReference type="InterPro" id="IPR029033">
    <property type="entry name" value="His_PPase_superfam"/>
</dbReference>
<dbReference type="InterPro" id="IPR033379">
    <property type="entry name" value="Acid_Pase_AS"/>
</dbReference>
<feature type="disulfide bond" evidence="16">
    <location>
        <begin position="401"/>
        <end position="405"/>
    </location>
</feature>
<dbReference type="EC" id="3.1.3.62" evidence="4"/>
<keyword evidence="6" id="KW-1003">Cell membrane</keyword>
<comment type="catalytic activity">
    <reaction evidence="13">
        <text>1D-myo-inositol 1,2,4,5,6-pentakisphosphate + H2O = 1D-myo-inositol 1,2,5,6-tetrakisphosphate + phosphate</text>
        <dbReference type="Rhea" id="RHEA:77115"/>
        <dbReference type="ChEBI" id="CHEBI:15377"/>
        <dbReference type="ChEBI" id="CHEBI:43474"/>
        <dbReference type="ChEBI" id="CHEBI:57798"/>
        <dbReference type="ChEBI" id="CHEBI:195535"/>
        <dbReference type="EC" id="3.1.3.62"/>
    </reaction>
    <physiologicalReaction direction="left-to-right" evidence="13">
        <dbReference type="Rhea" id="RHEA:77116"/>
    </physiologicalReaction>
</comment>
<dbReference type="EC" id="3.1.3.80" evidence="3"/>
<dbReference type="STRING" id="1348612.A0A397GQH3"/>
<evidence type="ECO:0000256" key="14">
    <source>
        <dbReference type="ARBA" id="ARBA00043691"/>
    </source>
</evidence>
<comment type="catalytic activity">
    <reaction evidence="14">
        <text>1D-myo-inositol hexakisphosphate + H2O = 1D-myo-inositol 1,2,4,5,6-pentakisphosphate + phosphate</text>
        <dbReference type="Rhea" id="RHEA:16989"/>
        <dbReference type="ChEBI" id="CHEBI:15377"/>
        <dbReference type="ChEBI" id="CHEBI:43474"/>
        <dbReference type="ChEBI" id="CHEBI:57798"/>
        <dbReference type="ChEBI" id="CHEBI:58130"/>
        <dbReference type="EC" id="3.1.3.62"/>
    </reaction>
    <physiologicalReaction direction="left-to-right" evidence="14">
        <dbReference type="Rhea" id="RHEA:16990"/>
    </physiologicalReaction>
</comment>
<evidence type="ECO:0000256" key="17">
    <source>
        <dbReference type="SAM" id="SignalP"/>
    </source>
</evidence>
<feature type="disulfide bond" evidence="16">
    <location>
        <begin position="48"/>
        <end position="372"/>
    </location>
</feature>
<dbReference type="InterPro" id="IPR000560">
    <property type="entry name" value="His_Pase_clade-2"/>
</dbReference>
<sequence length="443" mass="51649">MFPSSLFIILLCLIKISEGFNFKDHFSTKRLYPIVTNKATPIKVPETCELVQLHLVSRHGARYPSPGDNERFDTLDKLFANISLAKEWRNPFNKFEAGLLTSRGERELYLLGQRARKRYFKFWKNITYNTNVVQLQSSTISRSGQSGIAYSLGLFEGYGTLGKMKLQPVYIFSVPKKKDVELLMHHACPIWVNISKNNPETKRQLETFLRTHLSLNVKRINDLLGINPPLKAIHLDYIYRACTFEVTVFDRSDTWCSLLKKDDFLKLEFYHDLLYYHYYSYGTLFNTKLACQYYTNMIKSVENFLDGKSQLKSILKFGHAETILFLITMIGLFQDTQPLKSDKYFLQVNSQKFRTSKIAPFGSNIYFEIYNCTNRYDLEPNYSTTLIQVLVNEKPYVIPGCYKYCPWNKFKAILGDAINCDFKNMCKSNNFNNTNNIEKILLQ</sequence>
<comment type="subcellular location">
    <subcellularLocation>
        <location evidence="1">Cell membrane</location>
    </subcellularLocation>
</comment>
<dbReference type="PIRSF" id="PIRSF000894">
    <property type="entry name" value="Acid_phosphatase"/>
    <property type="match status" value="1"/>
</dbReference>
<organism evidence="18 19">
    <name type="scientific">Diversispora epigaea</name>
    <dbReference type="NCBI Taxonomy" id="1348612"/>
    <lineage>
        <taxon>Eukaryota</taxon>
        <taxon>Fungi</taxon>
        <taxon>Fungi incertae sedis</taxon>
        <taxon>Mucoromycota</taxon>
        <taxon>Glomeromycotina</taxon>
        <taxon>Glomeromycetes</taxon>
        <taxon>Diversisporales</taxon>
        <taxon>Diversisporaceae</taxon>
        <taxon>Diversispora</taxon>
    </lineage>
</organism>
<evidence type="ECO:0000256" key="7">
    <source>
        <dbReference type="ARBA" id="ARBA00022729"/>
    </source>
</evidence>
<evidence type="ECO:0000256" key="4">
    <source>
        <dbReference type="ARBA" id="ARBA00013040"/>
    </source>
</evidence>
<dbReference type="Pfam" id="PF00328">
    <property type="entry name" value="His_Phos_2"/>
    <property type="match status" value="1"/>
</dbReference>
<dbReference type="PROSITE" id="PS00616">
    <property type="entry name" value="HIS_ACID_PHOSPHAT_1"/>
    <property type="match status" value="1"/>
</dbReference>
<keyword evidence="8" id="KW-0378">Hydrolase</keyword>
<evidence type="ECO:0000256" key="2">
    <source>
        <dbReference type="ARBA" id="ARBA00008422"/>
    </source>
</evidence>
<evidence type="ECO:0000256" key="5">
    <source>
        <dbReference type="ARBA" id="ARBA00018097"/>
    </source>
</evidence>
<dbReference type="Gene3D" id="3.40.50.1240">
    <property type="entry name" value="Phosphoglycerate mutase-like"/>
    <property type="match status" value="1"/>
</dbReference>
<accession>A0A397GQH3</accession>
<evidence type="ECO:0000256" key="9">
    <source>
        <dbReference type="ARBA" id="ARBA00023136"/>
    </source>
</evidence>
<dbReference type="OrthoDB" id="6509975at2759"/>
<comment type="catalytic activity">
    <reaction evidence="12">
        <text>1D-myo-inositol 1,2,5,6-tetrakisphosphate + H2O = 1D-myo-inositol 1,2,6-trisphosphate + phosphate</text>
        <dbReference type="Rhea" id="RHEA:77119"/>
        <dbReference type="ChEBI" id="CHEBI:15377"/>
        <dbReference type="ChEBI" id="CHEBI:43474"/>
        <dbReference type="ChEBI" id="CHEBI:195535"/>
        <dbReference type="ChEBI" id="CHEBI:195537"/>
        <dbReference type="EC" id="3.1.3.62"/>
    </reaction>
    <physiologicalReaction direction="left-to-right" evidence="12">
        <dbReference type="Rhea" id="RHEA:77120"/>
    </physiologicalReaction>
</comment>
<evidence type="ECO:0000256" key="16">
    <source>
        <dbReference type="PIRSR" id="PIRSR000894-2"/>
    </source>
</evidence>
<name>A0A397GQH3_9GLOM</name>
<dbReference type="Proteomes" id="UP000266861">
    <property type="component" value="Unassembled WGS sequence"/>
</dbReference>
<evidence type="ECO:0000313" key="19">
    <source>
        <dbReference type="Proteomes" id="UP000266861"/>
    </source>
</evidence>
<evidence type="ECO:0000256" key="15">
    <source>
        <dbReference type="ARBA" id="ARBA00043832"/>
    </source>
</evidence>
<evidence type="ECO:0000256" key="6">
    <source>
        <dbReference type="ARBA" id="ARBA00022475"/>
    </source>
</evidence>
<comment type="caution">
    <text evidence="18">The sequence shown here is derived from an EMBL/GenBank/DDBJ whole genome shotgun (WGS) entry which is preliminary data.</text>
</comment>
<evidence type="ECO:0000256" key="10">
    <source>
        <dbReference type="ARBA" id="ARBA00023180"/>
    </source>
</evidence>
<keyword evidence="9" id="KW-0472">Membrane</keyword>
<gene>
    <name evidence="18" type="ORF">Glove_502g7</name>
</gene>
<keyword evidence="7 17" id="KW-0732">Signal</keyword>
<feature type="chain" id="PRO_5017201814" description="Multiple inositol polyphosphate phosphatase 1" evidence="17">
    <location>
        <begin position="20"/>
        <end position="443"/>
    </location>
</feature>
<feature type="disulfide bond" evidence="16">
    <location>
        <begin position="242"/>
        <end position="256"/>
    </location>
</feature>
<dbReference type="PANTHER" id="PTHR20963:SF8">
    <property type="entry name" value="MULTIPLE INOSITOL POLYPHOSPHATE PHOSPHATASE 1"/>
    <property type="match status" value="1"/>
</dbReference>
<reference evidence="18 19" key="1">
    <citation type="submission" date="2018-08" db="EMBL/GenBank/DDBJ databases">
        <title>Genome and evolution of the arbuscular mycorrhizal fungus Diversispora epigaea (formerly Glomus versiforme) and its bacterial endosymbionts.</title>
        <authorList>
            <person name="Sun X."/>
            <person name="Fei Z."/>
            <person name="Harrison M."/>
        </authorList>
    </citation>
    <scope>NUCLEOTIDE SEQUENCE [LARGE SCALE GENOMIC DNA]</scope>
    <source>
        <strain evidence="18 19">IT104</strain>
    </source>
</reference>
<feature type="signal peptide" evidence="17">
    <location>
        <begin position="1"/>
        <end position="19"/>
    </location>
</feature>
<evidence type="ECO:0000256" key="8">
    <source>
        <dbReference type="ARBA" id="ARBA00022801"/>
    </source>
</evidence>
<dbReference type="PANTHER" id="PTHR20963">
    <property type="entry name" value="MULTIPLE INOSITOL POLYPHOSPHATE PHOSPHATASE-RELATED"/>
    <property type="match status" value="1"/>
</dbReference>
<dbReference type="SUPFAM" id="SSF53254">
    <property type="entry name" value="Phosphoglycerate mutase-like"/>
    <property type="match status" value="1"/>
</dbReference>
<protein>
    <recommendedName>
        <fullName evidence="5">Multiple inositol polyphosphate phosphatase 1</fullName>
        <ecNumber evidence="4">3.1.3.62</ecNumber>
        <ecNumber evidence="3">3.1.3.80</ecNumber>
    </recommendedName>
    <alternativeName>
        <fullName evidence="11">2,3-bisphosphoglycerate 3-phosphatase</fullName>
    </alternativeName>
</protein>
<evidence type="ECO:0000313" key="18">
    <source>
        <dbReference type="EMBL" id="RHZ50270.1"/>
    </source>
</evidence>
<proteinExistence type="inferred from homology"/>
<evidence type="ECO:0000256" key="1">
    <source>
        <dbReference type="ARBA" id="ARBA00004236"/>
    </source>
</evidence>
<keyword evidence="19" id="KW-1185">Reference proteome</keyword>
<dbReference type="GO" id="GO:0052745">
    <property type="term" value="F:inositol phosphate phosphatase activity"/>
    <property type="evidence" value="ECO:0007669"/>
    <property type="project" value="TreeGrafter"/>
</dbReference>
<evidence type="ECO:0000256" key="13">
    <source>
        <dbReference type="ARBA" id="ARBA00043671"/>
    </source>
</evidence>
<keyword evidence="16" id="KW-1015">Disulfide bond</keyword>
<dbReference type="GO" id="GO:0003993">
    <property type="term" value="F:acid phosphatase activity"/>
    <property type="evidence" value="ECO:0007669"/>
    <property type="project" value="TreeGrafter"/>
</dbReference>
<evidence type="ECO:0000256" key="11">
    <source>
        <dbReference type="ARBA" id="ARBA00031642"/>
    </source>
</evidence>
<dbReference type="AlphaFoldDB" id="A0A397GQH3"/>
<comment type="similarity">
    <text evidence="2">Belongs to the histidine acid phosphatase family. MINPP1 subfamily.</text>
</comment>
<dbReference type="EMBL" id="PQFF01000435">
    <property type="protein sequence ID" value="RHZ50270.1"/>
    <property type="molecule type" value="Genomic_DNA"/>
</dbReference>
<evidence type="ECO:0000256" key="3">
    <source>
        <dbReference type="ARBA" id="ARBA00012976"/>
    </source>
</evidence>
<dbReference type="InterPro" id="IPR016274">
    <property type="entry name" value="Histidine_acid_Pase_euk"/>
</dbReference>
<dbReference type="CDD" id="cd07061">
    <property type="entry name" value="HP_HAP_like"/>
    <property type="match status" value="1"/>
</dbReference>
<dbReference type="GO" id="GO:0005886">
    <property type="term" value="C:plasma membrane"/>
    <property type="evidence" value="ECO:0007669"/>
    <property type="project" value="UniProtKB-SubCell"/>
</dbReference>